<dbReference type="Pfam" id="PF21922">
    <property type="entry name" value="PBP_dimer_2"/>
    <property type="match status" value="1"/>
</dbReference>
<dbReference type="InterPro" id="IPR054120">
    <property type="entry name" value="PBPA_dimer"/>
</dbReference>
<reference evidence="4" key="1">
    <citation type="submission" date="2016-10" db="EMBL/GenBank/DDBJ databases">
        <authorList>
            <person name="Varghese N."/>
            <person name="Submissions S."/>
        </authorList>
    </citation>
    <scope>NUCLEOTIDE SEQUENCE [LARGE SCALE GENOMIC DNA]</scope>
    <source>
        <strain evidence="4">CGMCC 4.3525</strain>
    </source>
</reference>
<keyword evidence="4" id="KW-1185">Reference proteome</keyword>
<dbReference type="SUPFAM" id="SSF56601">
    <property type="entry name" value="beta-lactamase/transpeptidase-like"/>
    <property type="match status" value="1"/>
</dbReference>
<dbReference type="PANTHER" id="PTHR30627">
    <property type="entry name" value="PEPTIDOGLYCAN D,D-TRANSPEPTIDASE"/>
    <property type="match status" value="1"/>
</dbReference>
<dbReference type="GO" id="GO:0071972">
    <property type="term" value="F:peptidoglycan L,D-transpeptidase activity"/>
    <property type="evidence" value="ECO:0007669"/>
    <property type="project" value="TreeGrafter"/>
</dbReference>
<accession>A0A1H8ZUV9</accession>
<name>A0A1H8ZUV9_9PSEU</name>
<dbReference type="InterPro" id="IPR012338">
    <property type="entry name" value="Beta-lactam/transpept-like"/>
</dbReference>
<dbReference type="STRING" id="402600.SAMN05216188_101160"/>
<dbReference type="GO" id="GO:0008658">
    <property type="term" value="F:penicillin binding"/>
    <property type="evidence" value="ECO:0007669"/>
    <property type="project" value="InterPro"/>
</dbReference>
<dbReference type="OrthoDB" id="9766847at2"/>
<proteinExistence type="predicted"/>
<dbReference type="InterPro" id="IPR001460">
    <property type="entry name" value="PCN-bd_Tpept"/>
</dbReference>
<dbReference type="GO" id="GO:0005886">
    <property type="term" value="C:plasma membrane"/>
    <property type="evidence" value="ECO:0007669"/>
    <property type="project" value="TreeGrafter"/>
</dbReference>
<dbReference type="RefSeq" id="WP_089948275.1">
    <property type="nucleotide sequence ID" value="NZ_FOFR01000001.1"/>
</dbReference>
<dbReference type="InterPro" id="IPR050515">
    <property type="entry name" value="Beta-lactam/transpept"/>
</dbReference>
<organism evidence="3 4">
    <name type="scientific">Lentzea xinjiangensis</name>
    <dbReference type="NCBI Taxonomy" id="402600"/>
    <lineage>
        <taxon>Bacteria</taxon>
        <taxon>Bacillati</taxon>
        <taxon>Actinomycetota</taxon>
        <taxon>Actinomycetes</taxon>
        <taxon>Pseudonocardiales</taxon>
        <taxon>Pseudonocardiaceae</taxon>
        <taxon>Lentzea</taxon>
    </lineage>
</organism>
<dbReference type="Gene3D" id="3.90.1310.10">
    <property type="entry name" value="Penicillin-binding protein 2a (Domain 2)"/>
    <property type="match status" value="1"/>
</dbReference>
<gene>
    <name evidence="3" type="ORF">SAMN05216188_101160</name>
</gene>
<dbReference type="Pfam" id="PF00905">
    <property type="entry name" value="Transpeptidase"/>
    <property type="match status" value="1"/>
</dbReference>
<protein>
    <submittedName>
        <fullName evidence="3">Cell elongation-specific peptidoglycan D,D-transpeptidase</fullName>
    </submittedName>
</protein>
<evidence type="ECO:0000259" key="2">
    <source>
        <dbReference type="Pfam" id="PF21922"/>
    </source>
</evidence>
<dbReference type="Gene3D" id="3.40.710.10">
    <property type="entry name" value="DD-peptidase/beta-lactamase superfamily"/>
    <property type="match status" value="1"/>
</dbReference>
<dbReference type="GO" id="GO:0071555">
    <property type="term" value="P:cell wall organization"/>
    <property type="evidence" value="ECO:0007669"/>
    <property type="project" value="TreeGrafter"/>
</dbReference>
<dbReference type="Proteomes" id="UP000199352">
    <property type="component" value="Unassembled WGS sequence"/>
</dbReference>
<sequence length="490" mass="52008">MNTPLRRVGMAMMVMILLLLGNATWVQVINADEWRKNAYNRRVLLDEYARKRGLITVADGTVIADVKETTDRLRYLRTYNAGPVYAPVTGYLSVTYGTSGMERVENDLLNGSDDRLFARRVSALITGRDPVGGNVQLTLNSKVQQVAYDQLTAKGFTGSVVAIKPSTGEILAMVSTPSYDPNALASHDVNAQAAAWKQLTSKDANDPLINRATQALYPAGSTLKVLVAAGALADGKNKDTQYTAAGTIKLPNTQTDLPNFNGTPCGPGPTVSMETALAKSCNTAFGEMAGQLGANKLRRQAEKFGFNESGLQVPLPVETSTLGPIPDDAALYQTGIGQRDVQITPLENAVVAATIANNGTRMQPYLVSKILGPDLKSIDDTEPDEVEDAMSPANAAALRDMMIQSEINTGGEGRLQNVQVASKTGTAEHGAKPLENKPHAWYIAFAPAQKPEIAIAVIVEDGGDRGLGATGGKVAAPIGRAVINAYLAGR</sequence>
<dbReference type="EMBL" id="FOFR01000001">
    <property type="protein sequence ID" value="SEP68063.1"/>
    <property type="molecule type" value="Genomic_DNA"/>
</dbReference>
<evidence type="ECO:0000313" key="4">
    <source>
        <dbReference type="Proteomes" id="UP000199352"/>
    </source>
</evidence>
<evidence type="ECO:0000259" key="1">
    <source>
        <dbReference type="Pfam" id="PF00905"/>
    </source>
</evidence>
<dbReference type="PANTHER" id="PTHR30627:SF24">
    <property type="entry name" value="PENICILLIN-BINDING PROTEIN 4B"/>
    <property type="match status" value="1"/>
</dbReference>
<feature type="domain" description="Penicillin-binding protein transpeptidase" evidence="1">
    <location>
        <begin position="158"/>
        <end position="483"/>
    </location>
</feature>
<evidence type="ECO:0000313" key="3">
    <source>
        <dbReference type="EMBL" id="SEP68063.1"/>
    </source>
</evidence>
<dbReference type="AlphaFoldDB" id="A0A1H8ZUV9"/>
<feature type="domain" description="Penicillin binding protein A dimerisation" evidence="2">
    <location>
        <begin position="52"/>
        <end position="135"/>
    </location>
</feature>